<comment type="similarity">
    <text evidence="2 6">Belongs to the GDT1 family.</text>
</comment>
<evidence type="ECO:0000313" key="7">
    <source>
        <dbReference type="EMBL" id="CAD7702884.1"/>
    </source>
</evidence>
<feature type="transmembrane region" description="Helical" evidence="6">
    <location>
        <begin position="193"/>
        <end position="214"/>
    </location>
</feature>
<keyword evidence="4 6" id="KW-1133">Transmembrane helix</keyword>
<dbReference type="GO" id="GO:0005384">
    <property type="term" value="F:manganese ion transmembrane transporter activity"/>
    <property type="evidence" value="ECO:0007669"/>
    <property type="project" value="TreeGrafter"/>
</dbReference>
<gene>
    <name evidence="7" type="ORF">OSTQU699_LOCUS8241</name>
</gene>
<keyword evidence="5 6" id="KW-0472">Membrane</keyword>
<accession>A0A8S1J6R7</accession>
<keyword evidence="8" id="KW-1185">Reference proteome</keyword>
<feature type="transmembrane region" description="Helical" evidence="6">
    <location>
        <begin position="62"/>
        <end position="85"/>
    </location>
</feature>
<sequence length="248" mass="26292">MAMPEVPVVPAMATGGVDGAWAGSEFAKASMASLGMTIASEVGDKTFFIAAVMAMRNPRLKVFTGCLSALVLMTVLSAALGWATPALIPKLYTHHAATILFFFFGFAMLRESFKKSEGEDGELEQAEYELTGDLGKNPNGDDIANGKRSSWAMNLLRLLFSRIFLKAFSLTFLAEWGDRSQIATIGLAASRNVYGVVLGGVLGHTACTGLAVLGGKQLAAHINERMVAIFGGLLFLLFGAISLYEGPG</sequence>
<feature type="transmembrane region" description="Helical" evidence="6">
    <location>
        <begin position="91"/>
        <end position="109"/>
    </location>
</feature>
<keyword evidence="3 6" id="KW-0812">Transmembrane</keyword>
<dbReference type="Proteomes" id="UP000708148">
    <property type="component" value="Unassembled WGS sequence"/>
</dbReference>
<evidence type="ECO:0000256" key="1">
    <source>
        <dbReference type="ARBA" id="ARBA00004141"/>
    </source>
</evidence>
<dbReference type="AlphaFoldDB" id="A0A8S1J6R7"/>
<dbReference type="Pfam" id="PF01169">
    <property type="entry name" value="GDT1"/>
    <property type="match status" value="2"/>
</dbReference>
<dbReference type="GO" id="GO:0015085">
    <property type="term" value="F:calcium ion transmembrane transporter activity"/>
    <property type="evidence" value="ECO:0007669"/>
    <property type="project" value="TreeGrafter"/>
</dbReference>
<dbReference type="GO" id="GO:0016020">
    <property type="term" value="C:membrane"/>
    <property type="evidence" value="ECO:0007669"/>
    <property type="project" value="UniProtKB-SubCell"/>
</dbReference>
<dbReference type="OrthoDB" id="442680at2759"/>
<evidence type="ECO:0000256" key="6">
    <source>
        <dbReference type="RuleBase" id="RU365102"/>
    </source>
</evidence>
<feature type="transmembrane region" description="Helical" evidence="6">
    <location>
        <begin position="226"/>
        <end position="244"/>
    </location>
</feature>
<dbReference type="GO" id="GO:0005794">
    <property type="term" value="C:Golgi apparatus"/>
    <property type="evidence" value="ECO:0007669"/>
    <property type="project" value="TreeGrafter"/>
</dbReference>
<reference evidence="7" key="1">
    <citation type="submission" date="2020-12" db="EMBL/GenBank/DDBJ databases">
        <authorList>
            <person name="Iha C."/>
        </authorList>
    </citation>
    <scope>NUCLEOTIDE SEQUENCE</scope>
</reference>
<dbReference type="PANTHER" id="PTHR12608:SF1">
    <property type="entry name" value="TRANSMEMBRANE PROTEIN 165"/>
    <property type="match status" value="1"/>
</dbReference>
<comment type="caution">
    <text evidence="7">The sequence shown here is derived from an EMBL/GenBank/DDBJ whole genome shotgun (WGS) entry which is preliminary data.</text>
</comment>
<dbReference type="GO" id="GO:0032472">
    <property type="term" value="P:Golgi calcium ion transport"/>
    <property type="evidence" value="ECO:0007669"/>
    <property type="project" value="TreeGrafter"/>
</dbReference>
<dbReference type="InterPro" id="IPR049555">
    <property type="entry name" value="GDT1-like_CS"/>
</dbReference>
<organism evidence="7 8">
    <name type="scientific">Ostreobium quekettii</name>
    <dbReference type="NCBI Taxonomy" id="121088"/>
    <lineage>
        <taxon>Eukaryota</taxon>
        <taxon>Viridiplantae</taxon>
        <taxon>Chlorophyta</taxon>
        <taxon>core chlorophytes</taxon>
        <taxon>Ulvophyceae</taxon>
        <taxon>TCBD clade</taxon>
        <taxon>Bryopsidales</taxon>
        <taxon>Ostreobineae</taxon>
        <taxon>Ostreobiaceae</taxon>
        <taxon>Ostreobium</taxon>
    </lineage>
</organism>
<dbReference type="PANTHER" id="PTHR12608">
    <property type="entry name" value="TRANSMEMBRANE PROTEIN HTP-1 RELATED"/>
    <property type="match status" value="1"/>
</dbReference>
<comment type="subcellular location">
    <subcellularLocation>
        <location evidence="1 6">Membrane</location>
        <topology evidence="1 6">Multi-pass membrane protein</topology>
    </subcellularLocation>
</comment>
<protein>
    <recommendedName>
        <fullName evidence="6">GDT1 family protein</fullName>
    </recommendedName>
</protein>
<name>A0A8S1J6R7_9CHLO</name>
<feature type="transmembrane region" description="Helical" evidence="6">
    <location>
        <begin position="155"/>
        <end position="173"/>
    </location>
</feature>
<dbReference type="EMBL" id="CAJHUC010001990">
    <property type="protein sequence ID" value="CAD7702884.1"/>
    <property type="molecule type" value="Genomic_DNA"/>
</dbReference>
<dbReference type="InterPro" id="IPR001727">
    <property type="entry name" value="GDT1-like"/>
</dbReference>
<evidence type="ECO:0000313" key="8">
    <source>
        <dbReference type="Proteomes" id="UP000708148"/>
    </source>
</evidence>
<proteinExistence type="inferred from homology"/>
<dbReference type="GO" id="GO:0032468">
    <property type="term" value="P:Golgi calcium ion homeostasis"/>
    <property type="evidence" value="ECO:0007669"/>
    <property type="project" value="TreeGrafter"/>
</dbReference>
<evidence type="ECO:0000256" key="3">
    <source>
        <dbReference type="ARBA" id="ARBA00022692"/>
    </source>
</evidence>
<evidence type="ECO:0000256" key="5">
    <source>
        <dbReference type="ARBA" id="ARBA00023136"/>
    </source>
</evidence>
<dbReference type="PROSITE" id="PS01214">
    <property type="entry name" value="UPF0016"/>
    <property type="match status" value="1"/>
</dbReference>
<evidence type="ECO:0000256" key="4">
    <source>
        <dbReference type="ARBA" id="ARBA00022989"/>
    </source>
</evidence>
<evidence type="ECO:0000256" key="2">
    <source>
        <dbReference type="ARBA" id="ARBA00009190"/>
    </source>
</evidence>